<name>A0A2W5KPG5_ANCNO</name>
<protein>
    <submittedName>
        <fullName evidence="1">Uncharacterized protein</fullName>
    </submittedName>
</protein>
<gene>
    <name evidence="1" type="ORF">DI565_00750</name>
</gene>
<proteinExistence type="predicted"/>
<dbReference type="EMBL" id="QFPN01000001">
    <property type="protein sequence ID" value="PZQ18966.1"/>
    <property type="molecule type" value="Genomic_DNA"/>
</dbReference>
<sequence>MGRAREFPFEDETIAAGEAAVDEAIRRAGGAREAVRALLVEIGELSAALAAASAKASTGYVRGRQPARRPA</sequence>
<organism evidence="1 2">
    <name type="scientific">Ancylobacter novellus</name>
    <name type="common">Thiobacillus novellus</name>
    <dbReference type="NCBI Taxonomy" id="921"/>
    <lineage>
        <taxon>Bacteria</taxon>
        <taxon>Pseudomonadati</taxon>
        <taxon>Pseudomonadota</taxon>
        <taxon>Alphaproteobacteria</taxon>
        <taxon>Hyphomicrobiales</taxon>
        <taxon>Xanthobacteraceae</taxon>
        <taxon>Ancylobacter</taxon>
    </lineage>
</organism>
<dbReference type="Proteomes" id="UP000249577">
    <property type="component" value="Unassembled WGS sequence"/>
</dbReference>
<reference evidence="1 2" key="1">
    <citation type="submission" date="2017-08" db="EMBL/GenBank/DDBJ databases">
        <title>Infants hospitalized years apart are colonized by the same room-sourced microbial strains.</title>
        <authorList>
            <person name="Brooks B."/>
            <person name="Olm M.R."/>
            <person name="Firek B.A."/>
            <person name="Baker R."/>
            <person name="Thomas B.C."/>
            <person name="Morowitz M.J."/>
            <person name="Banfield J.F."/>
        </authorList>
    </citation>
    <scope>NUCLEOTIDE SEQUENCE [LARGE SCALE GENOMIC DNA]</scope>
    <source>
        <strain evidence="1">S2_005_003_R2_43</strain>
    </source>
</reference>
<evidence type="ECO:0000313" key="1">
    <source>
        <dbReference type="EMBL" id="PZQ18966.1"/>
    </source>
</evidence>
<accession>A0A2W5KPG5</accession>
<evidence type="ECO:0000313" key="2">
    <source>
        <dbReference type="Proteomes" id="UP000249577"/>
    </source>
</evidence>
<comment type="caution">
    <text evidence="1">The sequence shown here is derived from an EMBL/GenBank/DDBJ whole genome shotgun (WGS) entry which is preliminary data.</text>
</comment>
<dbReference type="AlphaFoldDB" id="A0A2W5KPG5"/>